<dbReference type="InterPro" id="IPR010236">
    <property type="entry name" value="ISC_FeS_clus_asmbl_HscA"/>
</dbReference>
<comment type="function">
    <text evidence="5">Chaperone involved in the maturation of iron-sulfur cluster-containing proteins. Has a low intrinsic ATPase activity which is markedly stimulated by HscB.</text>
</comment>
<dbReference type="FunFam" id="2.60.34.10:FF:000005">
    <property type="entry name" value="Chaperone protein HscA homolog"/>
    <property type="match status" value="1"/>
</dbReference>
<sequence length="626" mass="67207">MIILNSMALLQIAEPGLSPQPHQRRLAVGIDLGTTNSLVAAVRSGLSEPLADAEGQVILPSAVRYHADRVEVGQSAKIAASQDPFNTVLSVKRLMGRGLTDVKQLGEQLPYRFVGGESHMPFIDTVQGPKSPVEVSADILKVLRERAESTLGGELVGAVITVPAYFDDSQRQATKDAARLAGLNVLRLLNEPTAAAVAYGLDQKAEGVVAIYDLGGGTFDISILRLTGGVFEVLATGGDTALGGDDFDHAIANWIVTDAGLSADIDPSAQRSLLQAACSAKEALTDAESVEVAYGDWRGTLTREALNALIEPMVARSLKACRRAVRDTGIELEEVEAVVMVGGSTQVPRVREAVAELFGRQPLTQIDPDQVVAIGAAIQADTLAGNKRDGGELLLLDVIPLSLGLETMGGLMEKVIPRNTTIPVARGQEFTTYKDGQTAMKIHVLQGERELISDCRSLARFELRGIPPMVAGAAKIRVTFQVDADGLLSVSAREMGSGIESSIQVKPSYGLTDDEVTRMLKDSFEYVGDDKVARVLREHQVDAERLLEAVQGALEADGERLLDEEERLVINLQMNELRELMQGTDGYAIEQQTKRLSQVTDAFAARRLDSTVKAALAGRNLNEIEE</sequence>
<name>A0AB74BDT9_PSESS</name>
<dbReference type="Gene3D" id="2.60.34.10">
    <property type="entry name" value="Substrate Binding Domain Of DNAk, Chain A, domain 1"/>
    <property type="match status" value="1"/>
</dbReference>
<dbReference type="SUPFAM" id="SSF100934">
    <property type="entry name" value="Heat shock protein 70kD (HSP70), C-terminal subdomain"/>
    <property type="match status" value="1"/>
</dbReference>
<evidence type="ECO:0000256" key="1">
    <source>
        <dbReference type="ARBA" id="ARBA00007381"/>
    </source>
</evidence>
<dbReference type="InterPro" id="IPR029047">
    <property type="entry name" value="HSP70_peptide-bd_sf"/>
</dbReference>
<dbReference type="PANTHER" id="PTHR19375">
    <property type="entry name" value="HEAT SHOCK PROTEIN 70KDA"/>
    <property type="match status" value="1"/>
</dbReference>
<dbReference type="GO" id="GO:0005524">
    <property type="term" value="F:ATP binding"/>
    <property type="evidence" value="ECO:0007669"/>
    <property type="project" value="UniProtKB-KW"/>
</dbReference>
<dbReference type="HAMAP" id="MF_00679">
    <property type="entry name" value="HscA"/>
    <property type="match status" value="1"/>
</dbReference>
<evidence type="ECO:0000256" key="6">
    <source>
        <dbReference type="RuleBase" id="RU003322"/>
    </source>
</evidence>
<reference evidence="7 8" key="1">
    <citation type="submission" date="2018-08" db="EMBL/GenBank/DDBJ databases">
        <title>Recombination of ecologically and evolutionarily significant loci maintains genetic cohesion in the Pseudomonas syringae species complex.</title>
        <authorList>
            <person name="Dillon M."/>
            <person name="Thakur S."/>
            <person name="Almeida R.N.D."/>
            <person name="Weir B.S."/>
            <person name="Guttman D.S."/>
        </authorList>
    </citation>
    <scope>NUCLEOTIDE SEQUENCE [LARGE SCALE GENOMIC DNA]</scope>
    <source>
        <strain evidence="7 8">ICMP 13786</strain>
    </source>
</reference>
<keyword evidence="4 5" id="KW-0143">Chaperone</keyword>
<dbReference type="CDD" id="cd10236">
    <property type="entry name" value="ASKHA_NBD_HSP70_HscA"/>
    <property type="match status" value="1"/>
</dbReference>
<evidence type="ECO:0000256" key="5">
    <source>
        <dbReference type="HAMAP-Rule" id="MF_00679"/>
    </source>
</evidence>
<dbReference type="GO" id="GO:0051082">
    <property type="term" value="F:unfolded protein binding"/>
    <property type="evidence" value="ECO:0007669"/>
    <property type="project" value="InterPro"/>
</dbReference>
<comment type="caution">
    <text evidence="7">The sequence shown here is derived from an EMBL/GenBank/DDBJ whole genome shotgun (WGS) entry which is preliminary data.</text>
</comment>
<comment type="similarity">
    <text evidence="1 5 6">Belongs to the heat shock protein 70 family.</text>
</comment>
<evidence type="ECO:0000313" key="7">
    <source>
        <dbReference type="EMBL" id="RMT72195.1"/>
    </source>
</evidence>
<accession>A0AB74BDT9</accession>
<dbReference type="EMBL" id="RBTN01000250">
    <property type="protein sequence ID" value="RMT72195.1"/>
    <property type="molecule type" value="Genomic_DNA"/>
</dbReference>
<keyword evidence="2 5" id="KW-0547">Nucleotide-binding</keyword>
<dbReference type="GO" id="GO:0140662">
    <property type="term" value="F:ATP-dependent protein folding chaperone"/>
    <property type="evidence" value="ECO:0007669"/>
    <property type="project" value="InterPro"/>
</dbReference>
<dbReference type="AlphaFoldDB" id="A0AB74BDT9"/>
<dbReference type="SUPFAM" id="SSF100920">
    <property type="entry name" value="Heat shock protein 70kD (HSP70), peptide-binding domain"/>
    <property type="match status" value="1"/>
</dbReference>
<dbReference type="Gene3D" id="3.90.640.10">
    <property type="entry name" value="Actin, Chain A, domain 4"/>
    <property type="match status" value="1"/>
</dbReference>
<dbReference type="PROSITE" id="PS00297">
    <property type="entry name" value="HSP70_1"/>
    <property type="match status" value="1"/>
</dbReference>
<dbReference type="Proteomes" id="UP000268636">
    <property type="component" value="Unassembled WGS sequence"/>
</dbReference>
<evidence type="ECO:0000256" key="2">
    <source>
        <dbReference type="ARBA" id="ARBA00022741"/>
    </source>
</evidence>
<dbReference type="InterPro" id="IPR029048">
    <property type="entry name" value="HSP70_C_sf"/>
</dbReference>
<evidence type="ECO:0000256" key="4">
    <source>
        <dbReference type="ARBA" id="ARBA00023186"/>
    </source>
</evidence>
<gene>
    <name evidence="5" type="primary">hscA</name>
    <name evidence="7" type="ORF">ALP42_02603</name>
</gene>
<keyword evidence="3 5" id="KW-0067">ATP-binding</keyword>
<dbReference type="NCBIfam" id="TIGR01991">
    <property type="entry name" value="HscA"/>
    <property type="match status" value="1"/>
</dbReference>
<evidence type="ECO:0000313" key="8">
    <source>
        <dbReference type="Proteomes" id="UP000268636"/>
    </source>
</evidence>
<protein>
    <recommendedName>
        <fullName evidence="5">Chaperone protein HscA homolog</fullName>
    </recommendedName>
</protein>
<dbReference type="NCBIfam" id="NF003520">
    <property type="entry name" value="PRK05183.1"/>
    <property type="match status" value="1"/>
</dbReference>
<organism evidence="7 8">
    <name type="scientific">Pseudomonas savastanoi pv. nerii</name>
    <dbReference type="NCBI Taxonomy" id="360921"/>
    <lineage>
        <taxon>Bacteria</taxon>
        <taxon>Pseudomonadati</taxon>
        <taxon>Pseudomonadota</taxon>
        <taxon>Gammaproteobacteria</taxon>
        <taxon>Pseudomonadales</taxon>
        <taxon>Pseudomonadaceae</taxon>
        <taxon>Pseudomonas</taxon>
    </lineage>
</organism>
<dbReference type="InterPro" id="IPR043129">
    <property type="entry name" value="ATPase_NBD"/>
</dbReference>
<dbReference type="InterPro" id="IPR042039">
    <property type="entry name" value="HscA_NBD"/>
</dbReference>
<dbReference type="Pfam" id="PF00012">
    <property type="entry name" value="HSP70"/>
    <property type="match status" value="1"/>
</dbReference>
<dbReference type="FunFam" id="3.30.420.40:FF:000046">
    <property type="entry name" value="Chaperone protein HscA"/>
    <property type="match status" value="1"/>
</dbReference>
<dbReference type="SUPFAM" id="SSF53067">
    <property type="entry name" value="Actin-like ATPase domain"/>
    <property type="match status" value="2"/>
</dbReference>
<dbReference type="InterPro" id="IPR013126">
    <property type="entry name" value="Hsp_70_fam"/>
</dbReference>
<dbReference type="InterPro" id="IPR018181">
    <property type="entry name" value="Heat_shock_70_CS"/>
</dbReference>
<dbReference type="PRINTS" id="PR00301">
    <property type="entry name" value="HEATSHOCK70"/>
</dbReference>
<dbReference type="GO" id="GO:0016887">
    <property type="term" value="F:ATP hydrolysis activity"/>
    <property type="evidence" value="ECO:0007669"/>
    <property type="project" value="UniProtKB-UniRule"/>
</dbReference>
<evidence type="ECO:0000256" key="3">
    <source>
        <dbReference type="ARBA" id="ARBA00022840"/>
    </source>
</evidence>
<dbReference type="PROSITE" id="PS01036">
    <property type="entry name" value="HSP70_3"/>
    <property type="match status" value="1"/>
</dbReference>
<proteinExistence type="inferred from homology"/>
<dbReference type="Gene3D" id="3.30.420.40">
    <property type="match status" value="2"/>
</dbReference>
<dbReference type="GO" id="GO:0016226">
    <property type="term" value="P:iron-sulfur cluster assembly"/>
    <property type="evidence" value="ECO:0007669"/>
    <property type="project" value="InterPro"/>
</dbReference>
<dbReference type="Gene3D" id="1.20.1270.10">
    <property type="match status" value="1"/>
</dbReference>
<dbReference type="PROSITE" id="PS00329">
    <property type="entry name" value="HSP70_2"/>
    <property type="match status" value="1"/>
</dbReference>